<evidence type="ECO:0000313" key="3">
    <source>
        <dbReference type="Proteomes" id="UP001066276"/>
    </source>
</evidence>
<feature type="compositionally biased region" description="Basic and acidic residues" evidence="1">
    <location>
        <begin position="97"/>
        <end position="106"/>
    </location>
</feature>
<dbReference type="Proteomes" id="UP001066276">
    <property type="component" value="Chromosome 2_1"/>
</dbReference>
<proteinExistence type="predicted"/>
<dbReference type="AlphaFoldDB" id="A0AAV7V928"/>
<name>A0AAV7V928_PLEWA</name>
<reference evidence="2" key="1">
    <citation type="journal article" date="2022" name="bioRxiv">
        <title>Sequencing and chromosome-scale assembly of the giantPleurodeles waltlgenome.</title>
        <authorList>
            <person name="Brown T."/>
            <person name="Elewa A."/>
            <person name="Iarovenko S."/>
            <person name="Subramanian E."/>
            <person name="Araus A.J."/>
            <person name="Petzold A."/>
            <person name="Susuki M."/>
            <person name="Suzuki K.-i.T."/>
            <person name="Hayashi T."/>
            <person name="Toyoda A."/>
            <person name="Oliveira C."/>
            <person name="Osipova E."/>
            <person name="Leigh N.D."/>
            <person name="Simon A."/>
            <person name="Yun M.H."/>
        </authorList>
    </citation>
    <scope>NUCLEOTIDE SEQUENCE</scope>
    <source>
        <strain evidence="2">20211129_DDA</strain>
        <tissue evidence="2">Liver</tissue>
    </source>
</reference>
<evidence type="ECO:0000256" key="1">
    <source>
        <dbReference type="SAM" id="MobiDB-lite"/>
    </source>
</evidence>
<comment type="caution">
    <text evidence="2">The sequence shown here is derived from an EMBL/GenBank/DDBJ whole genome shotgun (WGS) entry which is preliminary data.</text>
</comment>
<gene>
    <name evidence="2" type="ORF">NDU88_001651</name>
</gene>
<organism evidence="2 3">
    <name type="scientific">Pleurodeles waltl</name>
    <name type="common">Iberian ribbed newt</name>
    <dbReference type="NCBI Taxonomy" id="8319"/>
    <lineage>
        <taxon>Eukaryota</taxon>
        <taxon>Metazoa</taxon>
        <taxon>Chordata</taxon>
        <taxon>Craniata</taxon>
        <taxon>Vertebrata</taxon>
        <taxon>Euteleostomi</taxon>
        <taxon>Amphibia</taxon>
        <taxon>Batrachia</taxon>
        <taxon>Caudata</taxon>
        <taxon>Salamandroidea</taxon>
        <taxon>Salamandridae</taxon>
        <taxon>Pleurodelinae</taxon>
        <taxon>Pleurodeles</taxon>
    </lineage>
</organism>
<sequence>MHTRLRGSPRAQEGHNEKIRVRPSERWGNGGGEKAGEETEGQEDPADHSWSSDPASEPKPRSHARRTGASRGEPGTRSPSGERPMVEKPNGKRGRPRQRDQPGRTM</sequence>
<feature type="region of interest" description="Disordered" evidence="1">
    <location>
        <begin position="1"/>
        <end position="106"/>
    </location>
</feature>
<protein>
    <submittedName>
        <fullName evidence="2">Uncharacterized protein</fullName>
    </submittedName>
</protein>
<keyword evidence="3" id="KW-1185">Reference proteome</keyword>
<accession>A0AAV7V928</accession>
<dbReference type="EMBL" id="JANPWB010000003">
    <property type="protein sequence ID" value="KAJ1197803.1"/>
    <property type="molecule type" value="Genomic_DNA"/>
</dbReference>
<evidence type="ECO:0000313" key="2">
    <source>
        <dbReference type="EMBL" id="KAJ1197803.1"/>
    </source>
</evidence>
<feature type="compositionally biased region" description="Basic and acidic residues" evidence="1">
    <location>
        <begin position="12"/>
        <end position="25"/>
    </location>
</feature>